<keyword evidence="6" id="KW-0418">Kinase</keyword>
<feature type="binding site" evidence="3">
    <location>
        <position position="88"/>
    </location>
    <ligand>
        <name>substrate</name>
    </ligand>
</feature>
<dbReference type="GO" id="GO:0005737">
    <property type="term" value="C:cytoplasm"/>
    <property type="evidence" value="ECO:0007669"/>
    <property type="project" value="TreeGrafter"/>
</dbReference>
<dbReference type="PIRSF" id="PIRSF000705">
    <property type="entry name" value="DNK"/>
    <property type="match status" value="1"/>
</dbReference>
<dbReference type="SUPFAM" id="SSF52540">
    <property type="entry name" value="P-loop containing nucleoside triphosphate hydrolases"/>
    <property type="match status" value="1"/>
</dbReference>
<feature type="binding site" evidence="3">
    <location>
        <position position="30"/>
    </location>
    <ligand>
        <name>substrate</name>
    </ligand>
</feature>
<evidence type="ECO:0000313" key="6">
    <source>
        <dbReference type="EMBL" id="TCQ04673.1"/>
    </source>
</evidence>
<dbReference type="GO" id="GO:0005524">
    <property type="term" value="F:ATP binding"/>
    <property type="evidence" value="ECO:0007669"/>
    <property type="project" value="UniProtKB-KW"/>
</dbReference>
<dbReference type="PANTHER" id="PTHR10513">
    <property type="entry name" value="DEOXYNUCLEOSIDE KINASE"/>
    <property type="match status" value="1"/>
</dbReference>
<dbReference type="InterPro" id="IPR031314">
    <property type="entry name" value="DNK_dom"/>
</dbReference>
<keyword evidence="4" id="KW-0067">ATP-binding</keyword>
<feature type="binding site" evidence="3">
    <location>
        <position position="59"/>
    </location>
    <ligand>
        <name>substrate</name>
    </ligand>
</feature>
<feature type="binding site" evidence="3">
    <location>
        <position position="154"/>
    </location>
    <ligand>
        <name>substrate</name>
    </ligand>
</feature>
<feature type="domain" description="Deoxynucleoside kinase" evidence="5">
    <location>
        <begin position="2"/>
        <end position="209"/>
    </location>
</feature>
<organism evidence="6 7">
    <name type="scientific">Serpentinicella alkaliphila</name>
    <dbReference type="NCBI Taxonomy" id="1734049"/>
    <lineage>
        <taxon>Bacteria</taxon>
        <taxon>Bacillati</taxon>
        <taxon>Bacillota</taxon>
        <taxon>Clostridia</taxon>
        <taxon>Peptostreptococcales</taxon>
        <taxon>Natronincolaceae</taxon>
        <taxon>Serpentinicella</taxon>
    </lineage>
</organism>
<evidence type="ECO:0000256" key="2">
    <source>
        <dbReference type="PIRSR" id="PIRSR000705-1"/>
    </source>
</evidence>
<accession>A0A4R2UAF9</accession>
<evidence type="ECO:0000256" key="3">
    <source>
        <dbReference type="PIRSR" id="PIRSR000705-2"/>
    </source>
</evidence>
<feature type="active site" description="Proton acceptor" evidence="2">
    <location>
        <position position="82"/>
    </location>
</feature>
<dbReference type="RefSeq" id="WP_330571387.1">
    <property type="nucleotide sequence ID" value="NZ_CP058648.1"/>
</dbReference>
<comment type="caution">
    <text evidence="6">The sequence shown here is derived from an EMBL/GenBank/DDBJ whole genome shotgun (WGS) entry which is preliminary data.</text>
</comment>
<dbReference type="InterPro" id="IPR002624">
    <property type="entry name" value="DCK/DGK"/>
</dbReference>
<dbReference type="InterPro" id="IPR050566">
    <property type="entry name" value="Deoxyribonucleoside_kinase"/>
</dbReference>
<proteinExistence type="inferred from homology"/>
<dbReference type="InterPro" id="IPR027417">
    <property type="entry name" value="P-loop_NTPase"/>
</dbReference>
<gene>
    <name evidence="6" type="ORF">EDD79_100677</name>
</gene>
<dbReference type="GO" id="GO:0019136">
    <property type="term" value="F:deoxynucleoside kinase activity"/>
    <property type="evidence" value="ECO:0007669"/>
    <property type="project" value="InterPro"/>
</dbReference>
<dbReference type="PANTHER" id="PTHR10513:SF35">
    <property type="entry name" value="DEOXYADENOSINE KINASE"/>
    <property type="match status" value="1"/>
</dbReference>
<evidence type="ECO:0000313" key="7">
    <source>
        <dbReference type="Proteomes" id="UP000295504"/>
    </source>
</evidence>
<protein>
    <submittedName>
        <fullName evidence="6">Deoxyadenosine/deoxycytidine kinase</fullName>
    </submittedName>
</protein>
<reference evidence="6 7" key="1">
    <citation type="submission" date="2019-03" db="EMBL/GenBank/DDBJ databases">
        <title>Genomic Encyclopedia of Type Strains, Phase IV (KMG-IV): sequencing the most valuable type-strain genomes for metagenomic binning, comparative biology and taxonomic classification.</title>
        <authorList>
            <person name="Goeker M."/>
        </authorList>
    </citation>
    <scope>NUCLEOTIDE SEQUENCE [LARGE SCALE GENOMIC DNA]</scope>
    <source>
        <strain evidence="6 7">DSM 100013</strain>
    </source>
</reference>
<evidence type="ECO:0000256" key="4">
    <source>
        <dbReference type="PIRSR" id="PIRSR000705-3"/>
    </source>
</evidence>
<dbReference type="CDD" id="cd01673">
    <property type="entry name" value="dNK"/>
    <property type="match status" value="1"/>
</dbReference>
<keyword evidence="7" id="KW-1185">Reference proteome</keyword>
<comment type="similarity">
    <text evidence="1">Belongs to the DCK/DGK family.</text>
</comment>
<keyword evidence="4" id="KW-0547">Nucleotide-binding</keyword>
<name>A0A4R2UAF9_9FIRM</name>
<dbReference type="Proteomes" id="UP000295504">
    <property type="component" value="Unassembled WGS sequence"/>
</dbReference>
<evidence type="ECO:0000256" key="1">
    <source>
        <dbReference type="ARBA" id="ARBA00007420"/>
    </source>
</evidence>
<dbReference type="Pfam" id="PF01712">
    <property type="entry name" value="dNK"/>
    <property type="match status" value="1"/>
</dbReference>
<dbReference type="EMBL" id="SLYC01000006">
    <property type="protein sequence ID" value="TCQ04673.1"/>
    <property type="molecule type" value="Genomic_DNA"/>
</dbReference>
<dbReference type="AlphaFoldDB" id="A0A4R2UAF9"/>
<dbReference type="Gene3D" id="3.40.50.300">
    <property type="entry name" value="P-loop containing nucleotide triphosphate hydrolases"/>
    <property type="match status" value="1"/>
</dbReference>
<feature type="binding site" evidence="4">
    <location>
        <begin position="145"/>
        <end position="149"/>
    </location>
    <ligand>
        <name>ATP</name>
        <dbReference type="ChEBI" id="CHEBI:30616"/>
    </ligand>
</feature>
<keyword evidence="6" id="KW-0808">Transferase</keyword>
<feature type="binding site" evidence="3">
    <location>
        <position position="42"/>
    </location>
    <ligand>
        <name>substrate</name>
    </ligand>
</feature>
<feature type="binding site" evidence="4">
    <location>
        <begin position="6"/>
        <end position="14"/>
    </location>
    <ligand>
        <name>ATP</name>
        <dbReference type="ChEBI" id="CHEBI:30616"/>
    </ligand>
</feature>
<sequence>MIVISGMIGIGKTSVSELLAKELNSKAFFENVDNNPILPLFYTASPEEIQAKRYPFLLQLHFLHTRFEAIKQAYKEDDNVLDRSIYEDWYFAKVNHNLGRINDLEMDIYEKLLSSMMSEIDGLPYKKAPDLNVYLKAGFDTVMHRISLRGRDFEQDESLIEYYRTLWEGYDDWLKNHYRASDTIIVDMDKTDIVNSEEDAKKVVSLIKSKLQEIRRSKEMMEIQFDTDDISV</sequence>
<evidence type="ECO:0000259" key="5">
    <source>
        <dbReference type="Pfam" id="PF01712"/>
    </source>
</evidence>
<feature type="binding site" evidence="3">
    <location>
        <position position="83"/>
    </location>
    <ligand>
        <name>substrate</name>
    </ligand>
</feature>